<protein>
    <submittedName>
        <fullName evidence="1">Uncharacterized protein</fullName>
    </submittedName>
</protein>
<organism evidence="1 2">
    <name type="scientific">Roseomonas acroporae</name>
    <dbReference type="NCBI Taxonomy" id="2937791"/>
    <lineage>
        <taxon>Bacteria</taxon>
        <taxon>Pseudomonadati</taxon>
        <taxon>Pseudomonadota</taxon>
        <taxon>Alphaproteobacteria</taxon>
        <taxon>Acetobacterales</taxon>
        <taxon>Roseomonadaceae</taxon>
        <taxon>Roseomonas</taxon>
    </lineage>
</organism>
<evidence type="ECO:0000313" key="2">
    <source>
        <dbReference type="Proteomes" id="UP001139516"/>
    </source>
</evidence>
<sequence>MSHLCAVPGCARPVGGGRRASRAWSIYCNKHRSHERRHGHAEQRQVNLKELAPYLKITDRRLKVTPEARAWDAADERFRALADAAATDLAAWNRGQPMSGIQRLCAEEIDKLARVAKPREVWRLVAAVILMERREPGRFKSDDAFFVQMARVVRRLRDVNAYEWWDHKARRTRRGYRDPNKRVMVEMGRVLSVSLGMVGTTLARMEDAEEARQDKVKAELVGALGELEAGVKEAA</sequence>
<dbReference type="AlphaFoldDB" id="A0A9X2BUM2"/>
<dbReference type="RefSeq" id="WP_248666382.1">
    <property type="nucleotide sequence ID" value="NZ_JALPRX010000029.1"/>
</dbReference>
<gene>
    <name evidence="1" type="ORF">M0638_07680</name>
</gene>
<proteinExistence type="predicted"/>
<keyword evidence="2" id="KW-1185">Reference proteome</keyword>
<dbReference type="EMBL" id="JALPRX010000029">
    <property type="protein sequence ID" value="MCK8784256.1"/>
    <property type="molecule type" value="Genomic_DNA"/>
</dbReference>
<evidence type="ECO:0000313" key="1">
    <source>
        <dbReference type="EMBL" id="MCK8784256.1"/>
    </source>
</evidence>
<accession>A0A9X2BUM2</accession>
<comment type="caution">
    <text evidence="1">The sequence shown here is derived from an EMBL/GenBank/DDBJ whole genome shotgun (WGS) entry which is preliminary data.</text>
</comment>
<name>A0A9X2BUM2_9PROT</name>
<dbReference type="Proteomes" id="UP001139516">
    <property type="component" value="Unassembled WGS sequence"/>
</dbReference>
<reference evidence="1" key="1">
    <citation type="submission" date="2022-04" db="EMBL/GenBank/DDBJ databases">
        <title>Roseomonas acroporae sp. nov., isolated from coral Acropora digitifera.</title>
        <authorList>
            <person name="Sun H."/>
        </authorList>
    </citation>
    <scope>NUCLEOTIDE SEQUENCE</scope>
    <source>
        <strain evidence="1">NAR14</strain>
    </source>
</reference>